<dbReference type="RefSeq" id="WP_167935537.1">
    <property type="nucleotide sequence ID" value="NZ_JAAVJB010000353.1"/>
</dbReference>
<feature type="compositionally biased region" description="Gly residues" evidence="2">
    <location>
        <begin position="89"/>
        <end position="98"/>
    </location>
</feature>
<sequence>LQRLGGLLLGGGREYRLLAAHRHTARRKAERQEKATRANKIANVFGEVMITTGVLMMLFVTYQLWWTNVEARAHANSQVDALLDQWDSGSGGGGGDGDGATEGDDTEDGTEGEDDGGEVDTSPGVFSPGDGFALLHLPTIGVRVPIAEGVDPASVLDRGMVGRYSAEDGLPTAMPWDAEGNMGLAAHRNTHGEPFRYINRINPGEPIVVETESTYYLYEMRSRLDSTSPAHVQVLDPVPDGSGFSAPGRYITLTTCTPEFTSTYRLIVWGEMVSEQPRSEGKPDALLN</sequence>
<keyword evidence="5" id="KW-1185">Reference proteome</keyword>
<evidence type="ECO:0000256" key="1">
    <source>
        <dbReference type="ARBA" id="ARBA00022801"/>
    </source>
</evidence>
<evidence type="ECO:0000256" key="3">
    <source>
        <dbReference type="SAM" id="Phobius"/>
    </source>
</evidence>
<organism evidence="4 5">
    <name type="scientific">Streptomyces spiramenti</name>
    <dbReference type="NCBI Taxonomy" id="2720606"/>
    <lineage>
        <taxon>Bacteria</taxon>
        <taxon>Bacillati</taxon>
        <taxon>Actinomycetota</taxon>
        <taxon>Actinomycetes</taxon>
        <taxon>Kitasatosporales</taxon>
        <taxon>Streptomycetaceae</taxon>
        <taxon>Streptomyces</taxon>
    </lineage>
</organism>
<name>A0ABX1ARW0_9ACTN</name>
<dbReference type="CDD" id="cd05830">
    <property type="entry name" value="Sortase_E"/>
    <property type="match status" value="1"/>
</dbReference>
<gene>
    <name evidence="4" type="ORF">HCJ92_22995</name>
</gene>
<keyword evidence="1" id="KW-0378">Hydrolase</keyword>
<dbReference type="Proteomes" id="UP000746503">
    <property type="component" value="Unassembled WGS sequence"/>
</dbReference>
<dbReference type="Pfam" id="PF04203">
    <property type="entry name" value="Sortase"/>
    <property type="match status" value="1"/>
</dbReference>
<feature type="region of interest" description="Disordered" evidence="2">
    <location>
        <begin position="84"/>
        <end position="125"/>
    </location>
</feature>
<evidence type="ECO:0000256" key="2">
    <source>
        <dbReference type="SAM" id="MobiDB-lite"/>
    </source>
</evidence>
<feature type="compositionally biased region" description="Acidic residues" evidence="2">
    <location>
        <begin position="99"/>
        <end position="118"/>
    </location>
</feature>
<accession>A0ABX1ARW0</accession>
<keyword evidence="3" id="KW-0812">Transmembrane</keyword>
<proteinExistence type="predicted"/>
<dbReference type="InterPro" id="IPR042003">
    <property type="entry name" value="Sortase_E"/>
</dbReference>
<dbReference type="InterPro" id="IPR023365">
    <property type="entry name" value="Sortase_dom-sf"/>
</dbReference>
<evidence type="ECO:0000313" key="4">
    <source>
        <dbReference type="EMBL" id="NJP69070.1"/>
    </source>
</evidence>
<evidence type="ECO:0000313" key="5">
    <source>
        <dbReference type="Proteomes" id="UP000746503"/>
    </source>
</evidence>
<protein>
    <submittedName>
        <fullName evidence="4">Class E sortase</fullName>
    </submittedName>
</protein>
<reference evidence="4 5" key="1">
    <citation type="submission" date="2020-03" db="EMBL/GenBank/DDBJ databases">
        <title>Draft genome of Streptomyces sp. ventii, isolated from the Axial Seamount in the Pacific Ocean, and resequencing of the two type strains Streptomyces lonarensis strain NCL 716 and Streptomyces bohaiensis strain 11A07.</title>
        <authorList>
            <person name="Loughran R.M."/>
            <person name="Pfannmuller K.M."/>
            <person name="Wasson B.J."/>
            <person name="Deadmond M.C."/>
            <person name="Paddock B.E."/>
            <person name="Koyack M.J."/>
            <person name="Gallegos D.A."/>
            <person name="Mitchell E.A."/>
            <person name="Ushijima B."/>
            <person name="Saw J.H."/>
            <person name="Mcphail K.L."/>
            <person name="Videau P."/>
        </authorList>
    </citation>
    <scope>NUCLEOTIDE SEQUENCE [LARGE SCALE GENOMIC DNA]</scope>
    <source>
        <strain evidence="5">5675061</strain>
    </source>
</reference>
<dbReference type="InterPro" id="IPR005754">
    <property type="entry name" value="Sortase"/>
</dbReference>
<dbReference type="InterPro" id="IPR053465">
    <property type="entry name" value="Sortase_Class_E"/>
</dbReference>
<keyword evidence="3" id="KW-1133">Transmembrane helix</keyword>
<dbReference type="NCBIfam" id="NF033747">
    <property type="entry name" value="class_E_sortase"/>
    <property type="match status" value="1"/>
</dbReference>
<comment type="caution">
    <text evidence="4">The sequence shown here is derived from an EMBL/GenBank/DDBJ whole genome shotgun (WGS) entry which is preliminary data.</text>
</comment>
<feature type="non-terminal residue" evidence="4">
    <location>
        <position position="1"/>
    </location>
</feature>
<keyword evidence="3" id="KW-0472">Membrane</keyword>
<dbReference type="SUPFAM" id="SSF63817">
    <property type="entry name" value="Sortase"/>
    <property type="match status" value="1"/>
</dbReference>
<feature type="transmembrane region" description="Helical" evidence="3">
    <location>
        <begin position="41"/>
        <end position="66"/>
    </location>
</feature>
<dbReference type="Gene3D" id="2.40.260.10">
    <property type="entry name" value="Sortase"/>
    <property type="match status" value="1"/>
</dbReference>
<dbReference type="EMBL" id="JAAVJB010000353">
    <property type="protein sequence ID" value="NJP69070.1"/>
    <property type="molecule type" value="Genomic_DNA"/>
</dbReference>